<dbReference type="Pfam" id="PF13560">
    <property type="entry name" value="HTH_31"/>
    <property type="match status" value="1"/>
</dbReference>
<dbReference type="InterPro" id="IPR001387">
    <property type="entry name" value="Cro/C1-type_HTH"/>
</dbReference>
<evidence type="ECO:0000313" key="3">
    <source>
        <dbReference type="EMBL" id="MCB5180665.1"/>
    </source>
</evidence>
<evidence type="ECO:0000256" key="1">
    <source>
        <dbReference type="SAM" id="MobiDB-lite"/>
    </source>
</evidence>
<dbReference type="RefSeq" id="WP_226727535.1">
    <property type="nucleotide sequence ID" value="NZ_JAJAUY010000049.1"/>
</dbReference>
<name>A0ABS8B7R4_9ACTN</name>
<evidence type="ECO:0000313" key="4">
    <source>
        <dbReference type="Proteomes" id="UP001199054"/>
    </source>
</evidence>
<dbReference type="SUPFAM" id="SSF48452">
    <property type="entry name" value="TPR-like"/>
    <property type="match status" value="1"/>
</dbReference>
<accession>A0ABS8B7R4</accession>
<dbReference type="InterPro" id="IPR010982">
    <property type="entry name" value="Lambda_DNA-bd_dom_sf"/>
</dbReference>
<dbReference type="Proteomes" id="UP001199054">
    <property type="component" value="Unassembled WGS sequence"/>
</dbReference>
<dbReference type="Gene3D" id="1.25.40.10">
    <property type="entry name" value="Tetratricopeptide repeat domain"/>
    <property type="match status" value="1"/>
</dbReference>
<dbReference type="SUPFAM" id="SSF47413">
    <property type="entry name" value="lambda repressor-like DNA-binding domains"/>
    <property type="match status" value="1"/>
</dbReference>
<proteinExistence type="predicted"/>
<dbReference type="Gene3D" id="1.10.260.40">
    <property type="entry name" value="lambda repressor-like DNA-binding domains"/>
    <property type="match status" value="1"/>
</dbReference>
<sequence length="405" mass="44109">MLEQPGFGRRLRQLRQQQGKSQADLTGPGMSATYLSRLESGARRPTDRAVGYLAERLGVPVRTLAEQPEDSLADVVATIGSLSERELDAETGRMLADALRTDPGADLMNRWHGLAQLGRIHEVVGDAAAQREALTELTELAEELGRPALQVRARIWMARCARDVGDPAAARQAVREALALSQEHHLRISTSDQIRSKLVLVSAEAELGDLAEAARLSDEVCEVLEGTRGALAAEAYWTAATVSTRQGNHPRAYARLMEALDAVDSREDLMLWIRLRLAAASLSIQAMPARLEEAQAFLESVEPALELTGTPRNLQELLFLKAKLAFHQGDVERATQLAAQVEAGVPLLSYRDQVRFEVLQGLIALHGGDTDARRRLTDLAAKVQSASMPDLAAEVWRTVAESSGP</sequence>
<dbReference type="EMBL" id="JAJAUY010000049">
    <property type="protein sequence ID" value="MCB5180665.1"/>
    <property type="molecule type" value="Genomic_DNA"/>
</dbReference>
<protein>
    <submittedName>
        <fullName evidence="3">Helix-turn-helix domain-containing protein</fullName>
    </submittedName>
</protein>
<evidence type="ECO:0000259" key="2">
    <source>
        <dbReference type="PROSITE" id="PS50943"/>
    </source>
</evidence>
<comment type="caution">
    <text evidence="3">The sequence shown here is derived from an EMBL/GenBank/DDBJ whole genome shotgun (WGS) entry which is preliminary data.</text>
</comment>
<dbReference type="InterPro" id="IPR011990">
    <property type="entry name" value="TPR-like_helical_dom_sf"/>
</dbReference>
<dbReference type="PROSITE" id="PS50943">
    <property type="entry name" value="HTH_CROC1"/>
    <property type="match status" value="1"/>
</dbReference>
<organism evidence="3 4">
    <name type="scientific">Streptomyces antimicrobicus</name>
    <dbReference type="NCBI Taxonomy" id="2883108"/>
    <lineage>
        <taxon>Bacteria</taxon>
        <taxon>Bacillati</taxon>
        <taxon>Actinomycetota</taxon>
        <taxon>Actinomycetes</taxon>
        <taxon>Kitasatosporales</taxon>
        <taxon>Streptomycetaceae</taxon>
        <taxon>Streptomyces</taxon>
    </lineage>
</organism>
<dbReference type="CDD" id="cd00093">
    <property type="entry name" value="HTH_XRE"/>
    <property type="match status" value="1"/>
</dbReference>
<keyword evidence="4" id="KW-1185">Reference proteome</keyword>
<feature type="region of interest" description="Disordered" evidence="1">
    <location>
        <begin position="1"/>
        <end position="31"/>
    </location>
</feature>
<gene>
    <name evidence="3" type="ORF">LG632_14885</name>
</gene>
<dbReference type="SMART" id="SM00530">
    <property type="entry name" value="HTH_XRE"/>
    <property type="match status" value="1"/>
</dbReference>
<feature type="domain" description="HTH cro/C1-type" evidence="2">
    <location>
        <begin position="11"/>
        <end position="64"/>
    </location>
</feature>
<reference evidence="3 4" key="1">
    <citation type="submission" date="2021-10" db="EMBL/GenBank/DDBJ databases">
        <title>Streptomyces sp. strain SMC 277, a novel streptomycete isolated from soil.</title>
        <authorList>
            <person name="Chanama M."/>
        </authorList>
    </citation>
    <scope>NUCLEOTIDE SEQUENCE [LARGE SCALE GENOMIC DNA]</scope>
    <source>
        <strain evidence="3 4">SMC 277</strain>
    </source>
</reference>